<dbReference type="Gene3D" id="3.40.50.1820">
    <property type="entry name" value="alpha/beta hydrolase"/>
    <property type="match status" value="1"/>
</dbReference>
<dbReference type="InterPro" id="IPR029058">
    <property type="entry name" value="AB_hydrolase_fold"/>
</dbReference>
<dbReference type="SMART" id="SM00939">
    <property type="entry name" value="PepX_C"/>
    <property type="match status" value="1"/>
</dbReference>
<dbReference type="EMBL" id="BAABAH010000006">
    <property type="protein sequence ID" value="GAA3819666.1"/>
    <property type="molecule type" value="Genomic_DNA"/>
</dbReference>
<keyword evidence="4" id="KW-1185">Reference proteome</keyword>
<keyword evidence="1" id="KW-0378">Hydrolase</keyword>
<protein>
    <recommendedName>
        <fullName evidence="2">Xaa-Pro dipeptidyl-peptidase C-terminal domain-containing protein</fullName>
    </recommendedName>
</protein>
<evidence type="ECO:0000313" key="4">
    <source>
        <dbReference type="Proteomes" id="UP001501821"/>
    </source>
</evidence>
<reference evidence="4" key="1">
    <citation type="journal article" date="2019" name="Int. J. Syst. Evol. Microbiol.">
        <title>The Global Catalogue of Microorganisms (GCM) 10K type strain sequencing project: providing services to taxonomists for standard genome sequencing and annotation.</title>
        <authorList>
            <consortium name="The Broad Institute Genomics Platform"/>
            <consortium name="The Broad Institute Genome Sequencing Center for Infectious Disease"/>
            <person name="Wu L."/>
            <person name="Ma J."/>
        </authorList>
    </citation>
    <scope>NUCLEOTIDE SEQUENCE [LARGE SCALE GENOMIC DNA]</scope>
    <source>
        <strain evidence="4">JCM 16953</strain>
    </source>
</reference>
<organism evidence="3 4">
    <name type="scientific">Nocardioides panacisoli</name>
    <dbReference type="NCBI Taxonomy" id="627624"/>
    <lineage>
        <taxon>Bacteria</taxon>
        <taxon>Bacillati</taxon>
        <taxon>Actinomycetota</taxon>
        <taxon>Actinomycetes</taxon>
        <taxon>Propionibacteriales</taxon>
        <taxon>Nocardioidaceae</taxon>
        <taxon>Nocardioides</taxon>
    </lineage>
</organism>
<feature type="domain" description="Xaa-Pro dipeptidyl-peptidase C-terminal" evidence="2">
    <location>
        <begin position="487"/>
        <end position="740"/>
    </location>
</feature>
<evidence type="ECO:0000256" key="1">
    <source>
        <dbReference type="ARBA" id="ARBA00022801"/>
    </source>
</evidence>
<dbReference type="Proteomes" id="UP001501821">
    <property type="component" value="Unassembled WGS sequence"/>
</dbReference>
<dbReference type="SUPFAM" id="SSF49785">
    <property type="entry name" value="Galactose-binding domain-like"/>
    <property type="match status" value="1"/>
</dbReference>
<comment type="caution">
    <text evidence="3">The sequence shown here is derived from an EMBL/GenBank/DDBJ whole genome shotgun (WGS) entry which is preliminary data.</text>
</comment>
<dbReference type="InterPro" id="IPR013736">
    <property type="entry name" value="Xaa-Pro_dipept_C"/>
</dbReference>
<proteinExistence type="predicted"/>
<dbReference type="NCBIfam" id="TIGR00976">
    <property type="entry name" value="CocE_NonD"/>
    <property type="match status" value="1"/>
</dbReference>
<accession>A0ABP7IJ05</accession>
<dbReference type="Gene3D" id="2.60.120.260">
    <property type="entry name" value="Galactose-binding domain-like"/>
    <property type="match status" value="1"/>
</dbReference>
<gene>
    <name evidence="3" type="ORF">GCM10022242_21720</name>
</gene>
<sequence length="776" mass="82668">MERISLQRLAVVLTALALLLLGVSGLGPDATAASTVVAHGSAEQVYATGLAPSAQVTLLDGSGGTVATQQADAEGGVLFRKVTPGDGYRLQLADGTLSDPVTVHTTAAAPWNPSVYNQSIPSNGYGYLTTRDGTQLAIDVHPPTSPAGLPGLPPGTPLPNGPDYLPPYPTLIEYSGYGYANPDGPVNGIAVLANLMGFAVVDVNMRGTGCSGGAYDFFETMQQLDAYDVIETIANQPWVKGHKVGMMGISYGGISQLFAAQLNPPSLAAISPLSTIDSVATTLYPGGILNNGFAVNWAEERAHEALPASPTTGQPYAWDRIQGGDQTCADNQALHGEAVDLLGKVRANDHYYPDVADPLDPITFVKDIHVPVFMACQFQDEQTGGHCPMLVRHFTGTTKKWFTFTNGAHIDSLDPTTFNRWYDFLELYVAHQAPILNSAVIKVAAPLIFQQAMGLPLTNPATLPYDPIQTKLTYQAALTAFNNLPSVRVLFDNGAGRGKGDPYPGYEKSWPRFPITGTQATSFYLNGDGKMLRTKATTAQPDAYTSDANALPKTDFTGGTGTGGLWGNASQWSWDWKQWPDGKAVSYVSPALTQDTTVLGAGSVEVWVRSSTPDVDLQATVSEVRPDGKEVFVQNGWMRASDRTLSSDPNNIFRQPSTLLEPVPSLLPSDVQPMPAGQYVKVTIPLYYQGHAYRAGSRIRLTISAPNGTQPIWAFDETQPPSGTATVSIAHSAAMPSRLVLPVIAGATIPTKVPACGVLRNEPCRDYVAVTNHPAP</sequence>
<dbReference type="InterPro" id="IPR008979">
    <property type="entry name" value="Galactose-bd-like_sf"/>
</dbReference>
<name>A0ABP7IJ05_9ACTN</name>
<dbReference type="Pfam" id="PF08530">
    <property type="entry name" value="PepX_C"/>
    <property type="match status" value="1"/>
</dbReference>
<evidence type="ECO:0000313" key="3">
    <source>
        <dbReference type="EMBL" id="GAA3819666.1"/>
    </source>
</evidence>
<dbReference type="RefSeq" id="WP_344775229.1">
    <property type="nucleotide sequence ID" value="NZ_BAABAH010000006.1"/>
</dbReference>
<dbReference type="InterPro" id="IPR005674">
    <property type="entry name" value="CocE/Ser_esterase"/>
</dbReference>
<dbReference type="SUPFAM" id="SSF53474">
    <property type="entry name" value="alpha/beta-Hydrolases"/>
    <property type="match status" value="1"/>
</dbReference>
<evidence type="ECO:0000259" key="2">
    <source>
        <dbReference type="SMART" id="SM00939"/>
    </source>
</evidence>
<dbReference type="Pfam" id="PF02129">
    <property type="entry name" value="Peptidase_S15"/>
    <property type="match status" value="1"/>
</dbReference>
<dbReference type="InterPro" id="IPR000383">
    <property type="entry name" value="Xaa-Pro-like_dom"/>
</dbReference>